<dbReference type="OrthoDB" id="9805696at2"/>
<dbReference type="Gene3D" id="3.30.70.330">
    <property type="match status" value="1"/>
</dbReference>
<evidence type="ECO:0000256" key="3">
    <source>
        <dbReference type="ARBA" id="ARBA00022801"/>
    </source>
</evidence>
<dbReference type="InterPro" id="IPR057325">
    <property type="entry name" value="DeaD_dimer"/>
</dbReference>
<dbReference type="RefSeq" id="WP_142888199.1">
    <property type="nucleotide sequence ID" value="NZ_VIKR01000001.1"/>
</dbReference>
<organism evidence="15 16">
    <name type="scientific">Aliikangiella marina</name>
    <dbReference type="NCBI Taxonomy" id="1712262"/>
    <lineage>
        <taxon>Bacteria</taxon>
        <taxon>Pseudomonadati</taxon>
        <taxon>Pseudomonadota</taxon>
        <taxon>Gammaproteobacteria</taxon>
        <taxon>Oceanospirillales</taxon>
        <taxon>Pleioneaceae</taxon>
        <taxon>Aliikangiella</taxon>
    </lineage>
</organism>
<keyword evidence="3 9" id="KW-0378">Hydrolase</keyword>
<feature type="domain" description="DEAD-box RNA helicase Q" evidence="14">
    <location>
        <begin position="9"/>
        <end position="37"/>
    </location>
</feature>
<dbReference type="CDD" id="cd00268">
    <property type="entry name" value="DEADc"/>
    <property type="match status" value="1"/>
</dbReference>
<dbReference type="InterPro" id="IPR012677">
    <property type="entry name" value="Nucleotide-bd_a/b_plait_sf"/>
</dbReference>
<dbReference type="Pfam" id="PF03880">
    <property type="entry name" value="DbpA"/>
    <property type="match status" value="1"/>
</dbReference>
<evidence type="ECO:0000256" key="9">
    <source>
        <dbReference type="HAMAP-Rule" id="MF_00964"/>
    </source>
</evidence>
<dbReference type="GO" id="GO:0006401">
    <property type="term" value="P:RNA catabolic process"/>
    <property type="evidence" value="ECO:0007669"/>
    <property type="project" value="UniProtKB-UniRule"/>
</dbReference>
<dbReference type="GO" id="GO:0070417">
    <property type="term" value="P:cellular response to cold"/>
    <property type="evidence" value="ECO:0007669"/>
    <property type="project" value="InterPro"/>
</dbReference>
<protein>
    <recommendedName>
        <fullName evidence="9">ATP-dependent RNA helicase DeaD</fullName>
        <ecNumber evidence="9">3.6.4.13</ecNumber>
    </recommendedName>
    <alternativeName>
        <fullName evidence="9">Cold-shock DEAD box protein A</fullName>
    </alternativeName>
</protein>
<dbReference type="CDD" id="cd12499">
    <property type="entry name" value="RRM_EcCsdA_like"/>
    <property type="match status" value="1"/>
</dbReference>
<evidence type="ECO:0000259" key="14">
    <source>
        <dbReference type="PROSITE" id="PS51195"/>
    </source>
</evidence>
<dbReference type="InterPro" id="IPR028618">
    <property type="entry name" value="DEAD_helicase_DeaD"/>
</dbReference>
<dbReference type="EMBL" id="VIKR01000001">
    <property type="protein sequence ID" value="TQV76839.1"/>
    <property type="molecule type" value="Genomic_DNA"/>
</dbReference>
<feature type="domain" description="Helicase ATP-binding" evidence="12">
    <location>
        <begin position="40"/>
        <end position="211"/>
    </location>
</feature>
<dbReference type="PROSITE" id="PS51192">
    <property type="entry name" value="HELICASE_ATP_BIND_1"/>
    <property type="match status" value="1"/>
</dbReference>
<dbReference type="EC" id="3.6.4.13" evidence="9"/>
<dbReference type="InterPro" id="IPR011545">
    <property type="entry name" value="DEAD/DEAH_box_helicase_dom"/>
</dbReference>
<accession>A0A545THY3</accession>
<keyword evidence="16" id="KW-1185">Reference proteome</keyword>
<comment type="catalytic activity">
    <reaction evidence="8 9">
        <text>ATP + H2O = ADP + phosphate + H(+)</text>
        <dbReference type="Rhea" id="RHEA:13065"/>
        <dbReference type="ChEBI" id="CHEBI:15377"/>
        <dbReference type="ChEBI" id="CHEBI:15378"/>
        <dbReference type="ChEBI" id="CHEBI:30616"/>
        <dbReference type="ChEBI" id="CHEBI:43474"/>
        <dbReference type="ChEBI" id="CHEBI:456216"/>
        <dbReference type="EC" id="3.6.4.13"/>
    </reaction>
</comment>
<dbReference type="InterPro" id="IPR001650">
    <property type="entry name" value="Helicase_C-like"/>
</dbReference>
<dbReference type="GO" id="GO:0003724">
    <property type="term" value="F:RNA helicase activity"/>
    <property type="evidence" value="ECO:0007669"/>
    <property type="project" value="UniProtKB-UniRule"/>
</dbReference>
<evidence type="ECO:0000259" key="12">
    <source>
        <dbReference type="PROSITE" id="PS51192"/>
    </source>
</evidence>
<keyword evidence="6 9" id="KW-0694">RNA-binding</keyword>
<evidence type="ECO:0000256" key="6">
    <source>
        <dbReference type="ARBA" id="ARBA00022884"/>
    </source>
</evidence>
<comment type="similarity">
    <text evidence="9">Belongs to the DEAD box helicase family. DeaD/CsdA subfamily.</text>
</comment>
<name>A0A545THY3_9GAMM</name>
<dbReference type="Proteomes" id="UP000317839">
    <property type="component" value="Unassembled WGS sequence"/>
</dbReference>
<feature type="region of interest" description="Disordered" evidence="11">
    <location>
        <begin position="579"/>
        <end position="616"/>
    </location>
</feature>
<dbReference type="InterPro" id="IPR014014">
    <property type="entry name" value="RNA_helicase_DEAD_Q_motif"/>
</dbReference>
<evidence type="ECO:0000256" key="1">
    <source>
        <dbReference type="ARBA" id="ARBA00022490"/>
    </source>
</evidence>
<keyword evidence="1 9" id="KW-0963">Cytoplasm</keyword>
<keyword evidence="4 9" id="KW-0347">Helicase</keyword>
<dbReference type="PROSITE" id="PS51195">
    <property type="entry name" value="Q_MOTIF"/>
    <property type="match status" value="1"/>
</dbReference>
<dbReference type="PANTHER" id="PTHR47963">
    <property type="entry name" value="DEAD-BOX ATP-DEPENDENT RNA HELICASE 47, MITOCHONDRIAL"/>
    <property type="match status" value="1"/>
</dbReference>
<dbReference type="FunFam" id="3.40.50.300:FF:000108">
    <property type="entry name" value="ATP-dependent RNA helicase RhlE"/>
    <property type="match status" value="1"/>
</dbReference>
<evidence type="ECO:0000256" key="10">
    <source>
        <dbReference type="PROSITE-ProRule" id="PRU00552"/>
    </source>
</evidence>
<dbReference type="PANTHER" id="PTHR47963:SF8">
    <property type="entry name" value="ATP-DEPENDENT RNA HELICASE DEAD"/>
    <property type="match status" value="1"/>
</dbReference>
<dbReference type="InterPro" id="IPR044742">
    <property type="entry name" value="DEAD/DEAH_RhlB"/>
</dbReference>
<evidence type="ECO:0000313" key="16">
    <source>
        <dbReference type="Proteomes" id="UP000317839"/>
    </source>
</evidence>
<dbReference type="Pfam" id="PF25399">
    <property type="entry name" value="DeaD_dimer"/>
    <property type="match status" value="1"/>
</dbReference>
<dbReference type="SUPFAM" id="SSF52540">
    <property type="entry name" value="P-loop containing nucleoside triphosphate hydrolases"/>
    <property type="match status" value="1"/>
</dbReference>
<keyword evidence="5 9" id="KW-0067">ATP-binding</keyword>
<keyword evidence="2 9" id="KW-0547">Nucleotide-binding</keyword>
<evidence type="ECO:0000256" key="5">
    <source>
        <dbReference type="ARBA" id="ARBA00022840"/>
    </source>
</evidence>
<dbReference type="InterPro" id="IPR014001">
    <property type="entry name" value="Helicase_ATP-bd"/>
</dbReference>
<evidence type="ECO:0000256" key="4">
    <source>
        <dbReference type="ARBA" id="ARBA00022806"/>
    </source>
</evidence>
<dbReference type="GO" id="GO:0005840">
    <property type="term" value="C:ribosome"/>
    <property type="evidence" value="ECO:0007669"/>
    <property type="project" value="TreeGrafter"/>
</dbReference>
<feature type="domain" description="Helicase C-terminal" evidence="13">
    <location>
        <begin position="238"/>
        <end position="382"/>
    </location>
</feature>
<dbReference type="GO" id="GO:0000027">
    <property type="term" value="P:ribosomal large subunit assembly"/>
    <property type="evidence" value="ECO:0007669"/>
    <property type="project" value="UniProtKB-UniRule"/>
</dbReference>
<dbReference type="Gene3D" id="3.40.50.300">
    <property type="entry name" value="P-loop containing nucleotide triphosphate hydrolases"/>
    <property type="match status" value="2"/>
</dbReference>
<dbReference type="SMART" id="SM00490">
    <property type="entry name" value="HELICc"/>
    <property type="match status" value="1"/>
</dbReference>
<dbReference type="AlphaFoldDB" id="A0A545THY3"/>
<dbReference type="CDD" id="cd18787">
    <property type="entry name" value="SF2_C_DEAD"/>
    <property type="match status" value="1"/>
</dbReference>
<feature type="compositionally biased region" description="Basic residues" evidence="11">
    <location>
        <begin position="606"/>
        <end position="616"/>
    </location>
</feature>
<dbReference type="Pfam" id="PF00271">
    <property type="entry name" value="Helicase_C"/>
    <property type="match status" value="1"/>
</dbReference>
<dbReference type="SMART" id="SM00487">
    <property type="entry name" value="DEXDc"/>
    <property type="match status" value="1"/>
</dbReference>
<comment type="subcellular location">
    <subcellularLocation>
        <location evidence="9">Cytoplasm</location>
    </subcellularLocation>
</comment>
<comment type="function">
    <text evidence="9">DEAD-box RNA helicase involved in various cellular processes at low temperature, including ribosome biogenesis, mRNA degradation and translation initiation.</text>
</comment>
<dbReference type="GO" id="GO:0016887">
    <property type="term" value="F:ATP hydrolysis activity"/>
    <property type="evidence" value="ECO:0007669"/>
    <property type="project" value="RHEA"/>
</dbReference>
<evidence type="ECO:0000313" key="15">
    <source>
        <dbReference type="EMBL" id="TQV76839.1"/>
    </source>
</evidence>
<evidence type="ECO:0000256" key="8">
    <source>
        <dbReference type="ARBA" id="ARBA00047984"/>
    </source>
</evidence>
<dbReference type="GO" id="GO:0033592">
    <property type="term" value="F:RNA strand annealing activity"/>
    <property type="evidence" value="ECO:0007669"/>
    <property type="project" value="TreeGrafter"/>
</dbReference>
<dbReference type="HAMAP" id="MF_00964">
    <property type="entry name" value="DEAD_helicase_DeaD"/>
    <property type="match status" value="1"/>
</dbReference>
<dbReference type="Pfam" id="PF00270">
    <property type="entry name" value="DEAD"/>
    <property type="match status" value="1"/>
</dbReference>
<dbReference type="InterPro" id="IPR000629">
    <property type="entry name" value="RNA-helicase_DEAD-box_CS"/>
</dbReference>
<keyword evidence="7 9" id="KW-0346">Stress response</keyword>
<reference evidence="15 16" key="1">
    <citation type="submission" date="2019-06" db="EMBL/GenBank/DDBJ databases">
        <title>Draft genome of Aliikangiella marina GYP-15.</title>
        <authorList>
            <person name="Wang G."/>
        </authorList>
    </citation>
    <scope>NUCLEOTIDE SEQUENCE [LARGE SCALE GENOMIC DNA]</scope>
    <source>
        <strain evidence="15 16">GYP-15</strain>
    </source>
</reference>
<evidence type="ECO:0000256" key="7">
    <source>
        <dbReference type="ARBA" id="ARBA00023016"/>
    </source>
</evidence>
<proteinExistence type="inferred from homology"/>
<gene>
    <name evidence="9" type="primary">deaD</name>
    <name evidence="9" type="synonym">csdA</name>
    <name evidence="15" type="ORF">FLL45_02465</name>
</gene>
<feature type="region of interest" description="Disordered" evidence="11">
    <location>
        <begin position="439"/>
        <end position="493"/>
    </location>
</feature>
<evidence type="ECO:0000259" key="13">
    <source>
        <dbReference type="PROSITE" id="PS51194"/>
    </source>
</evidence>
<evidence type="ECO:0000256" key="2">
    <source>
        <dbReference type="ARBA" id="ARBA00022741"/>
    </source>
</evidence>
<dbReference type="PROSITE" id="PS51194">
    <property type="entry name" value="HELICASE_CTER"/>
    <property type="match status" value="1"/>
</dbReference>
<dbReference type="GO" id="GO:0005524">
    <property type="term" value="F:ATP binding"/>
    <property type="evidence" value="ECO:0007669"/>
    <property type="project" value="UniProtKB-UniRule"/>
</dbReference>
<comment type="caution">
    <text evidence="15">The sequence shown here is derived from an EMBL/GenBank/DDBJ whole genome shotgun (WGS) entry which is preliminary data.</text>
</comment>
<dbReference type="InterPro" id="IPR050547">
    <property type="entry name" value="DEAD_box_RNA_helicases"/>
</dbReference>
<dbReference type="GO" id="GO:0005829">
    <property type="term" value="C:cytosol"/>
    <property type="evidence" value="ECO:0007669"/>
    <property type="project" value="TreeGrafter"/>
</dbReference>
<feature type="compositionally biased region" description="Basic and acidic residues" evidence="11">
    <location>
        <begin position="444"/>
        <end position="464"/>
    </location>
</feature>
<dbReference type="PROSITE" id="PS00039">
    <property type="entry name" value="DEAD_ATP_HELICASE"/>
    <property type="match status" value="1"/>
</dbReference>
<dbReference type="InterPro" id="IPR005580">
    <property type="entry name" value="DbpA/CsdA_RNA-bd_dom"/>
</dbReference>
<sequence>MSDAEPSNISFNDLDLPQELTDVLSEIGYEKPSPIQAASIPVLQGGADLIGQAQTGTGKTAAFALPLMAKIDLKNKQPQALILAPTRELAIQVAEAFKTYSKYFKGFQVLPVYGGQSMSQQLRQLSRGAHVIVGTPGRVMDHMRRGKLKWDAMHTLVLDEADEMLRMGFLEDVEWILEKTPESRQIALFSATMPREIQRVAERFLKSPQEIKIKTTTTTATTITQQYLLVSNNHKLDALTRLLEVEESDAIIIFVRTKTATVELADKLNARGYAAAAINGDMQQSAREQTIERLKKHKLDILIATDVAARGLDVPRISHVINYDISQDVESYVHRIGRTGRAGREGAAILFVTPREKRMLALIEKVTKKKIERIGLPSTESINDQRIEKFKLKITEKIDSGDLQPYLEILEAYQYESNQTGLEIAAALASLAHENTPLLLEDLPSPREDRKARRERSDRDDNYGRKRREKRKGQAGESRSGEDFNPNSQGLKEFPDMDMERFVMMVGFEDGIKPANVVGAIANEVDIESKYIGHIKIFDQFTSVDLPAGMPKETFAHLKKVRVCGVAMNLTRAKEFSLEKLQATKSKRSSSKKGGEKKSRPGKNERAKRKASKGKR</sequence>
<dbReference type="InterPro" id="IPR027417">
    <property type="entry name" value="P-loop_NTPase"/>
</dbReference>
<feature type="compositionally biased region" description="Basic and acidic residues" evidence="11">
    <location>
        <begin position="593"/>
        <end position="605"/>
    </location>
</feature>
<feature type="short sequence motif" description="Q motif" evidence="10">
    <location>
        <begin position="9"/>
        <end position="37"/>
    </location>
</feature>
<evidence type="ECO:0000256" key="11">
    <source>
        <dbReference type="SAM" id="MobiDB-lite"/>
    </source>
</evidence>
<dbReference type="InterPro" id="IPR034415">
    <property type="entry name" value="CsdA_RRM"/>
</dbReference>